<dbReference type="EMBL" id="VITR01000001">
    <property type="protein sequence ID" value="TWB45819.1"/>
    <property type="molecule type" value="Genomic_DNA"/>
</dbReference>
<feature type="region of interest" description="Disordered" evidence="1">
    <location>
        <begin position="253"/>
        <end position="288"/>
    </location>
</feature>
<evidence type="ECO:0000256" key="1">
    <source>
        <dbReference type="SAM" id="MobiDB-lite"/>
    </source>
</evidence>
<keyword evidence="3" id="KW-1185">Reference proteome</keyword>
<evidence type="ECO:0000313" key="2">
    <source>
        <dbReference type="EMBL" id="TWB45819.1"/>
    </source>
</evidence>
<comment type="caution">
    <text evidence="2">The sequence shown here is derived from an EMBL/GenBank/DDBJ whole genome shotgun (WGS) entry which is preliminary data.</text>
</comment>
<dbReference type="AlphaFoldDB" id="A0A560HJW7"/>
<reference evidence="2 3" key="1">
    <citation type="submission" date="2019-06" db="EMBL/GenBank/DDBJ databases">
        <title>Genomic Encyclopedia of Type Strains, Phase IV (KMG-V): Genome sequencing to study the core and pangenomes of soil and plant-associated prokaryotes.</title>
        <authorList>
            <person name="Whitman W."/>
        </authorList>
    </citation>
    <scope>NUCLEOTIDE SEQUENCE [LARGE SCALE GENOMIC DNA]</scope>
    <source>
        <strain evidence="2 3">BR 11622</strain>
    </source>
</reference>
<proteinExistence type="predicted"/>
<dbReference type="Proteomes" id="UP000315751">
    <property type="component" value="Unassembled WGS sequence"/>
</dbReference>
<organism evidence="2 3">
    <name type="scientific">Nitrospirillum amazonense</name>
    <dbReference type="NCBI Taxonomy" id="28077"/>
    <lineage>
        <taxon>Bacteria</taxon>
        <taxon>Pseudomonadati</taxon>
        <taxon>Pseudomonadota</taxon>
        <taxon>Alphaproteobacteria</taxon>
        <taxon>Rhodospirillales</taxon>
        <taxon>Azospirillaceae</taxon>
        <taxon>Nitrospirillum</taxon>
    </lineage>
</organism>
<name>A0A560HJW7_9PROT</name>
<protein>
    <submittedName>
        <fullName evidence="2">Uncharacterized protein</fullName>
    </submittedName>
</protein>
<sequence length="288" mass="32462">METCEAWMERKLLAANHLLHSLGFGYYEEAALVVCSGISAAANFYWVESARTDKLRFSEILYRAKQHAGETIEPDPTRISISALKRRFPEIQGLFPDTCKPLTMVEADDLSEDEVLARLRAAGRNKEDGTEFTFYDVRAQSYANLLYVKVRCGLVHEGAVANEASADNEFLSMPGRLNSRTVRYVSAFQVMLDEDDEETGEPKHIRQIHFPMPWLCDMARACARFVDAEREERGLPFWNNLRQPWPVEPWLEVGRPKRKEKPKCKCADGAATGGKDGEVAGSPSRPSA</sequence>
<gene>
    <name evidence="2" type="ORF">FBZ90_101154</name>
</gene>
<accession>A0A560HJW7</accession>
<evidence type="ECO:0000313" key="3">
    <source>
        <dbReference type="Proteomes" id="UP000315751"/>
    </source>
</evidence>